<dbReference type="AlphaFoldDB" id="A0A0D9XRD4"/>
<dbReference type="EnsemblPlants" id="LPERR11G08800.2">
    <property type="protein sequence ID" value="LPERR11G08800.2"/>
    <property type="gene ID" value="LPERR11G08800"/>
</dbReference>
<organism evidence="1 2">
    <name type="scientific">Leersia perrieri</name>
    <dbReference type="NCBI Taxonomy" id="77586"/>
    <lineage>
        <taxon>Eukaryota</taxon>
        <taxon>Viridiplantae</taxon>
        <taxon>Streptophyta</taxon>
        <taxon>Embryophyta</taxon>
        <taxon>Tracheophyta</taxon>
        <taxon>Spermatophyta</taxon>
        <taxon>Magnoliopsida</taxon>
        <taxon>Liliopsida</taxon>
        <taxon>Poales</taxon>
        <taxon>Poaceae</taxon>
        <taxon>BOP clade</taxon>
        <taxon>Oryzoideae</taxon>
        <taxon>Oryzeae</taxon>
        <taxon>Oryzinae</taxon>
        <taxon>Leersia</taxon>
    </lineage>
</organism>
<evidence type="ECO:0000313" key="2">
    <source>
        <dbReference type="Proteomes" id="UP000032180"/>
    </source>
</evidence>
<dbReference type="Gramene" id="LPERR11G08800.2">
    <property type="protein sequence ID" value="LPERR11G08800.2"/>
    <property type="gene ID" value="LPERR11G08800"/>
</dbReference>
<accession>A0A0D9XRD4</accession>
<dbReference type="eggNOG" id="ENOG502SYER">
    <property type="taxonomic scope" value="Eukaryota"/>
</dbReference>
<name>A0A0D9XRD4_9ORYZ</name>
<protein>
    <submittedName>
        <fullName evidence="1">Uncharacterized protein</fullName>
    </submittedName>
</protein>
<reference evidence="1" key="3">
    <citation type="submission" date="2015-04" db="UniProtKB">
        <authorList>
            <consortium name="EnsemblPlants"/>
        </authorList>
    </citation>
    <scope>IDENTIFICATION</scope>
</reference>
<dbReference type="HOGENOM" id="CLU_160962_0_0_1"/>
<dbReference type="STRING" id="77586.A0A0D9XRD4"/>
<reference evidence="2" key="2">
    <citation type="submission" date="2013-12" db="EMBL/GenBank/DDBJ databases">
        <authorList>
            <person name="Yu Y."/>
            <person name="Lee S."/>
            <person name="de Baynast K."/>
            <person name="Wissotski M."/>
            <person name="Liu L."/>
            <person name="Talag J."/>
            <person name="Goicoechea J."/>
            <person name="Angelova A."/>
            <person name="Jetty R."/>
            <person name="Kudrna D."/>
            <person name="Golser W."/>
            <person name="Rivera L."/>
            <person name="Zhang J."/>
            <person name="Wing R."/>
        </authorList>
    </citation>
    <scope>NUCLEOTIDE SEQUENCE</scope>
</reference>
<reference evidence="1 2" key="1">
    <citation type="submission" date="2012-08" db="EMBL/GenBank/DDBJ databases">
        <title>Oryza genome evolution.</title>
        <authorList>
            <person name="Wing R.A."/>
        </authorList>
    </citation>
    <scope>NUCLEOTIDE SEQUENCE</scope>
</reference>
<sequence>MASLILGKELTLETWNATKTIEECRLISQVQKEIIERKPPKGLAIKEVRNLFFPYWKSLLSRRLCVKIIPSCQLSRKDLLSVEASRKRTKSATHPCIPKNSMGNLGSTRWSPLSSNYESRRMLCAVTSISRKIFRSI</sequence>
<evidence type="ECO:0000313" key="1">
    <source>
        <dbReference type="EnsemblPlants" id="LPERR11G08800.2"/>
    </source>
</evidence>
<dbReference type="Proteomes" id="UP000032180">
    <property type="component" value="Chromosome 11"/>
</dbReference>
<keyword evidence="2" id="KW-1185">Reference proteome</keyword>
<proteinExistence type="predicted"/>